<comment type="caution">
    <text evidence="1">The sequence shown here is derived from an EMBL/GenBank/DDBJ whole genome shotgun (WGS) entry which is preliminary data.</text>
</comment>
<evidence type="ECO:0000313" key="1">
    <source>
        <dbReference type="EMBL" id="GGY13265.1"/>
    </source>
</evidence>
<accession>A0ABQ2ZGS3</accession>
<proteinExistence type="predicted"/>
<protein>
    <submittedName>
        <fullName evidence="1">Uncharacterized protein</fullName>
    </submittedName>
</protein>
<evidence type="ECO:0000313" key="2">
    <source>
        <dbReference type="Proteomes" id="UP000653308"/>
    </source>
</evidence>
<dbReference type="EMBL" id="BMWE01000004">
    <property type="protein sequence ID" value="GGY13265.1"/>
    <property type="molecule type" value="Genomic_DNA"/>
</dbReference>
<gene>
    <name evidence="1" type="ORF">GCM10010384_18730</name>
</gene>
<sequence>MVFVYVTPGDVGTAACAVPAAGTPVAVAAAEPAIMPRTVRRVSEDLTGHSLWCWWCGDTARAHPFGISNAVRELGQNIGSALAPVNTSVTNGSCGARSRSDVLTHPVLPT</sequence>
<keyword evidence="2" id="KW-1185">Reference proteome</keyword>
<reference evidence="2" key="1">
    <citation type="journal article" date="2019" name="Int. J. Syst. Evol. Microbiol.">
        <title>The Global Catalogue of Microorganisms (GCM) 10K type strain sequencing project: providing services to taxonomists for standard genome sequencing and annotation.</title>
        <authorList>
            <consortium name="The Broad Institute Genomics Platform"/>
            <consortium name="The Broad Institute Genome Sequencing Center for Infectious Disease"/>
            <person name="Wu L."/>
            <person name="Ma J."/>
        </authorList>
    </citation>
    <scope>NUCLEOTIDE SEQUENCE [LARGE SCALE GENOMIC DNA]</scope>
    <source>
        <strain evidence="2">JCM 4957</strain>
    </source>
</reference>
<dbReference type="Proteomes" id="UP000653308">
    <property type="component" value="Unassembled WGS sequence"/>
</dbReference>
<name>A0ABQ2ZGS3_9ACTN</name>
<organism evidence="1 2">
    <name type="scientific">Streptomyces djakartensis</name>
    <dbReference type="NCBI Taxonomy" id="68193"/>
    <lineage>
        <taxon>Bacteria</taxon>
        <taxon>Bacillati</taxon>
        <taxon>Actinomycetota</taxon>
        <taxon>Actinomycetes</taxon>
        <taxon>Kitasatosporales</taxon>
        <taxon>Streptomycetaceae</taxon>
        <taxon>Streptomyces</taxon>
    </lineage>
</organism>